<proteinExistence type="predicted"/>
<dbReference type="OrthoDB" id="132693at2759"/>
<name>A0A329RH24_9STRA</name>
<dbReference type="AlphaFoldDB" id="A0A329RH24"/>
<feature type="coiled-coil region" evidence="1">
    <location>
        <begin position="238"/>
        <end position="272"/>
    </location>
</feature>
<dbReference type="EMBL" id="MJFZ01001266">
    <property type="protein sequence ID" value="RAW22588.1"/>
    <property type="molecule type" value="Genomic_DNA"/>
</dbReference>
<evidence type="ECO:0000313" key="5">
    <source>
        <dbReference type="Proteomes" id="UP000251314"/>
    </source>
</evidence>
<accession>A0A329RH24</accession>
<dbReference type="EMBL" id="MJFZ01000606">
    <property type="protein sequence ID" value="RAW26923.1"/>
    <property type="molecule type" value="Genomic_DNA"/>
</dbReference>
<feature type="coiled-coil region" evidence="1">
    <location>
        <begin position="102"/>
        <end position="136"/>
    </location>
</feature>
<evidence type="ECO:0000313" key="4">
    <source>
        <dbReference type="EMBL" id="RAW26923.1"/>
    </source>
</evidence>
<reference evidence="3 5" key="1">
    <citation type="submission" date="2018-01" db="EMBL/GenBank/DDBJ databases">
        <title>Draft genome of the strawberry crown rot pathogen Phytophthora cactorum.</title>
        <authorList>
            <person name="Armitage A.D."/>
            <person name="Lysoe E."/>
            <person name="Nellist C.F."/>
            <person name="Harrison R.J."/>
            <person name="Brurberg M.B."/>
        </authorList>
    </citation>
    <scope>NUCLEOTIDE SEQUENCE [LARGE SCALE GENOMIC DNA]</scope>
    <source>
        <strain evidence="3 5">10300</strain>
    </source>
</reference>
<dbReference type="VEuPathDB" id="FungiDB:PC110_g20970"/>
<protein>
    <submittedName>
        <fullName evidence="3">Uncharacterized protein</fullName>
    </submittedName>
</protein>
<keyword evidence="1" id="KW-0175">Coiled coil</keyword>
<keyword evidence="5" id="KW-1185">Reference proteome</keyword>
<sequence length="347" mass="39530">MIFVSPRALLHFINFNGVLGEYCILMMKVDSWITQGYINGLNSQRELDAATITSQRSTIVRQSTDAADTLSLLARIEAGMRQNRDEFTVQLKSVRSDLGEKIQEANERVVEVVEVLEEANKKLDEAAVERARMLSTIGNIAEMLVEKSLTSTMNPEDPDLVHHYAIIARPIQINKSQGHRLELICAQNKNVDRSIKAKLADPDHEWSVLTDKKYNASPIDLRNNSKVRVCARLDQLEADENARRVMDVNAKNRNLKEEIAEHNRDVRAWNKAHKTESKRPLRKFSTEKIPSPEKFKWSGIGMKWNARNATFVENDLITLDQLLDIVHKTNTDTQRSPYNSEDEADAP</sequence>
<gene>
    <name evidence="4" type="ORF">PC110_g16692</name>
    <name evidence="3" type="ORF">PC110_g20970</name>
    <name evidence="2" type="ORF">PC110_g21738</name>
</gene>
<evidence type="ECO:0000256" key="1">
    <source>
        <dbReference type="SAM" id="Coils"/>
    </source>
</evidence>
<organism evidence="3 5">
    <name type="scientific">Phytophthora cactorum</name>
    <dbReference type="NCBI Taxonomy" id="29920"/>
    <lineage>
        <taxon>Eukaryota</taxon>
        <taxon>Sar</taxon>
        <taxon>Stramenopiles</taxon>
        <taxon>Oomycota</taxon>
        <taxon>Peronosporomycetes</taxon>
        <taxon>Peronosporales</taxon>
        <taxon>Peronosporaceae</taxon>
        <taxon>Phytophthora</taxon>
    </lineage>
</organism>
<evidence type="ECO:0000313" key="2">
    <source>
        <dbReference type="EMBL" id="RAW21819.1"/>
    </source>
</evidence>
<evidence type="ECO:0000313" key="3">
    <source>
        <dbReference type="EMBL" id="RAW22588.1"/>
    </source>
</evidence>
<comment type="caution">
    <text evidence="3">The sequence shown here is derived from an EMBL/GenBank/DDBJ whole genome shotgun (WGS) entry which is preliminary data.</text>
</comment>
<dbReference type="VEuPathDB" id="FungiDB:PC110_g21738"/>
<dbReference type="VEuPathDB" id="FungiDB:PC110_g16692"/>
<dbReference type="EMBL" id="MJFZ01001544">
    <property type="protein sequence ID" value="RAW21819.1"/>
    <property type="molecule type" value="Genomic_DNA"/>
</dbReference>
<dbReference type="Proteomes" id="UP000251314">
    <property type="component" value="Unassembled WGS sequence"/>
</dbReference>